<feature type="region of interest" description="Disordered" evidence="1">
    <location>
        <begin position="1"/>
        <end position="23"/>
    </location>
</feature>
<dbReference type="Proteomes" id="UP000051562">
    <property type="component" value="Unassembled WGS sequence"/>
</dbReference>
<evidence type="ECO:0000256" key="1">
    <source>
        <dbReference type="SAM" id="MobiDB-lite"/>
    </source>
</evidence>
<sequence length="121" mass="13196">MRRQANTTKPMAARPMATARSRCQRQRIDLRPAINGRHIIVATAEITTQFSKAPRNTESLTKLRSRIQDARITSKAAETQMAAYRSGVTFDLLMIELATAAVAVAATRQIAAMPRASSAGL</sequence>
<protein>
    <submittedName>
        <fullName evidence="2">Uncharacterized protein</fullName>
    </submittedName>
</protein>
<evidence type="ECO:0000313" key="2">
    <source>
        <dbReference type="EMBL" id="KQK27884.1"/>
    </source>
</evidence>
<keyword evidence="3" id="KW-1185">Reference proteome</keyword>
<name>A0A0Q3KTV2_9HYPH</name>
<dbReference type="AlphaFoldDB" id="A0A0Q3KTV2"/>
<organism evidence="2 3">
    <name type="scientific">Bosea thiooxidans</name>
    <dbReference type="NCBI Taxonomy" id="53254"/>
    <lineage>
        <taxon>Bacteria</taxon>
        <taxon>Pseudomonadati</taxon>
        <taxon>Pseudomonadota</taxon>
        <taxon>Alphaproteobacteria</taxon>
        <taxon>Hyphomicrobiales</taxon>
        <taxon>Boseaceae</taxon>
        <taxon>Bosea</taxon>
    </lineage>
</organism>
<proteinExistence type="predicted"/>
<comment type="caution">
    <text evidence="2">The sequence shown here is derived from an EMBL/GenBank/DDBJ whole genome shotgun (WGS) entry which is preliminary data.</text>
</comment>
<dbReference type="EMBL" id="LMAR01000089">
    <property type="protein sequence ID" value="KQK27884.1"/>
    <property type="molecule type" value="Genomic_DNA"/>
</dbReference>
<accession>A0A0Q3KTV2</accession>
<evidence type="ECO:0000313" key="3">
    <source>
        <dbReference type="Proteomes" id="UP000051562"/>
    </source>
</evidence>
<reference evidence="2 3" key="1">
    <citation type="submission" date="2015-10" db="EMBL/GenBank/DDBJ databases">
        <title>Draft genome of Bosea thiooxidans.</title>
        <authorList>
            <person name="Wang X."/>
        </authorList>
    </citation>
    <scope>NUCLEOTIDE SEQUENCE [LARGE SCALE GENOMIC DNA]</scope>
    <source>
        <strain evidence="2 3">CGMCC 9174</strain>
    </source>
</reference>
<gene>
    <name evidence="2" type="ORF">ARD30_07245</name>
</gene>